<feature type="domain" description="VOC" evidence="3">
    <location>
        <begin position="4"/>
        <end position="132"/>
    </location>
</feature>
<dbReference type="NCBIfam" id="TIGR03081">
    <property type="entry name" value="metmalonyl_epim"/>
    <property type="match status" value="1"/>
</dbReference>
<dbReference type="GO" id="GO:0004493">
    <property type="term" value="F:methylmalonyl-CoA epimerase activity"/>
    <property type="evidence" value="ECO:0007669"/>
    <property type="project" value="TreeGrafter"/>
</dbReference>
<name>A0A096BHH4_9FIRM</name>
<dbReference type="Proteomes" id="UP000029622">
    <property type="component" value="Unassembled WGS sequence"/>
</dbReference>
<keyword evidence="2" id="KW-0479">Metal-binding</keyword>
<protein>
    <submittedName>
        <fullName evidence="4">Methylmalonyl-CoA epimerase</fullName>
    </submittedName>
</protein>
<evidence type="ECO:0000313" key="5">
    <source>
        <dbReference type="Proteomes" id="UP000029622"/>
    </source>
</evidence>
<dbReference type="AlphaFoldDB" id="A0A096BHH4"/>
<reference evidence="4 5" key="1">
    <citation type="submission" date="2013-12" db="EMBL/GenBank/DDBJ databases">
        <title>Draft genome sequence of Caloranaerobacter sp. H53214.</title>
        <authorList>
            <person name="Jiang L.J."/>
            <person name="Shao Z.Z."/>
            <person name="Long M.N."/>
        </authorList>
    </citation>
    <scope>NUCLEOTIDE SEQUENCE [LARGE SCALE GENOMIC DNA]</scope>
    <source>
        <strain evidence="4 5">H53214</strain>
    </source>
</reference>
<dbReference type="InterPro" id="IPR017515">
    <property type="entry name" value="MeMalonyl-CoA_epimerase"/>
</dbReference>
<dbReference type="GO" id="GO:0046872">
    <property type="term" value="F:metal ion binding"/>
    <property type="evidence" value="ECO:0007669"/>
    <property type="project" value="UniProtKB-KW"/>
</dbReference>
<evidence type="ECO:0000313" key="4">
    <source>
        <dbReference type="EMBL" id="KGG80620.1"/>
    </source>
</evidence>
<dbReference type="SUPFAM" id="SSF54593">
    <property type="entry name" value="Glyoxalase/Bleomycin resistance protein/Dihydroxybiphenyl dioxygenase"/>
    <property type="match status" value="1"/>
</dbReference>
<dbReference type="InterPro" id="IPR029068">
    <property type="entry name" value="Glyas_Bleomycin-R_OHBP_Dase"/>
</dbReference>
<comment type="similarity">
    <text evidence="1">Belongs to the methylmalonyl-CoA epimerase family.</text>
</comment>
<dbReference type="Pfam" id="PF13669">
    <property type="entry name" value="Glyoxalase_4"/>
    <property type="match status" value="1"/>
</dbReference>
<dbReference type="STRING" id="1156417.Y919_05140"/>
<dbReference type="InterPro" id="IPR051785">
    <property type="entry name" value="MMCE/EMCE_epimerase"/>
</dbReference>
<comment type="caution">
    <text evidence="4">The sequence shown here is derived from an EMBL/GenBank/DDBJ whole genome shotgun (WGS) entry which is preliminary data.</text>
</comment>
<dbReference type="RefSeq" id="WP_035163002.1">
    <property type="nucleotide sequence ID" value="NZ_AZTB01000019.1"/>
</dbReference>
<dbReference type="Gene3D" id="3.10.180.10">
    <property type="entry name" value="2,3-Dihydroxybiphenyl 1,2-Dioxygenase, domain 1"/>
    <property type="match status" value="1"/>
</dbReference>
<dbReference type="CDD" id="cd07249">
    <property type="entry name" value="MMCE"/>
    <property type="match status" value="1"/>
</dbReference>
<dbReference type="InterPro" id="IPR037523">
    <property type="entry name" value="VOC_core"/>
</dbReference>
<evidence type="ECO:0000256" key="2">
    <source>
        <dbReference type="ARBA" id="ARBA00022723"/>
    </source>
</evidence>
<dbReference type="PROSITE" id="PS51819">
    <property type="entry name" value="VOC"/>
    <property type="match status" value="1"/>
</dbReference>
<dbReference type="GO" id="GO:0046491">
    <property type="term" value="P:L-methylmalonyl-CoA metabolic process"/>
    <property type="evidence" value="ECO:0007669"/>
    <property type="project" value="TreeGrafter"/>
</dbReference>
<sequence>MVKKVDHIGIAVKNLEETLKFYKEVLGLELNGIEIVEEQKVKVAFLPIGDTEIELLESTDKEGPIAKYIEKKGEGIQHIAYRVDDIEKAIEEMKSKGIRMIDEKPRYGAGGAKIAFLHPKSTYGVLIELCQRD</sequence>
<accession>A0A096BHH4</accession>
<evidence type="ECO:0000259" key="3">
    <source>
        <dbReference type="PROSITE" id="PS51819"/>
    </source>
</evidence>
<dbReference type="PANTHER" id="PTHR43048">
    <property type="entry name" value="METHYLMALONYL-COA EPIMERASE"/>
    <property type="match status" value="1"/>
</dbReference>
<dbReference type="EMBL" id="AZTB01000019">
    <property type="protein sequence ID" value="KGG80620.1"/>
    <property type="molecule type" value="Genomic_DNA"/>
</dbReference>
<organism evidence="4 5">
    <name type="scientific">Caloranaerobacter azorensis H53214</name>
    <dbReference type="NCBI Taxonomy" id="1156417"/>
    <lineage>
        <taxon>Bacteria</taxon>
        <taxon>Bacillati</taxon>
        <taxon>Bacillota</taxon>
        <taxon>Tissierellia</taxon>
        <taxon>Tissierellales</taxon>
        <taxon>Thermohalobacteraceae</taxon>
        <taxon>Caloranaerobacter</taxon>
    </lineage>
</organism>
<dbReference type="PANTHER" id="PTHR43048:SF3">
    <property type="entry name" value="METHYLMALONYL-COA EPIMERASE, MITOCHONDRIAL"/>
    <property type="match status" value="1"/>
</dbReference>
<proteinExistence type="inferred from homology"/>
<evidence type="ECO:0000256" key="1">
    <source>
        <dbReference type="ARBA" id="ARBA00009308"/>
    </source>
</evidence>
<gene>
    <name evidence="4" type="ORF">Y919_05140</name>
</gene>